<dbReference type="InterPro" id="IPR005119">
    <property type="entry name" value="LysR_subst-bd"/>
</dbReference>
<dbReference type="PANTHER" id="PTHR30537:SF3">
    <property type="entry name" value="TRANSCRIPTIONAL REGULATORY PROTEIN"/>
    <property type="match status" value="1"/>
</dbReference>
<dbReference type="SUPFAM" id="SSF46785">
    <property type="entry name" value="Winged helix' DNA-binding domain"/>
    <property type="match status" value="1"/>
</dbReference>
<dbReference type="Gene3D" id="1.10.10.10">
    <property type="entry name" value="Winged helix-like DNA-binding domain superfamily/Winged helix DNA-binding domain"/>
    <property type="match status" value="1"/>
</dbReference>
<keyword evidence="2" id="KW-0805">Transcription regulation</keyword>
<name>A0ABX8WGC2_9HYPH</name>
<evidence type="ECO:0000313" key="6">
    <source>
        <dbReference type="EMBL" id="QYO76041.1"/>
    </source>
</evidence>
<dbReference type="EMBL" id="CP080590">
    <property type="protein sequence ID" value="QYO76041.1"/>
    <property type="molecule type" value="Genomic_DNA"/>
</dbReference>
<keyword evidence="3" id="KW-0238">DNA-binding</keyword>
<protein>
    <submittedName>
        <fullName evidence="6">LysR family transcriptional regulator</fullName>
    </submittedName>
</protein>
<dbReference type="PANTHER" id="PTHR30537">
    <property type="entry name" value="HTH-TYPE TRANSCRIPTIONAL REGULATOR"/>
    <property type="match status" value="1"/>
</dbReference>
<evidence type="ECO:0000256" key="1">
    <source>
        <dbReference type="ARBA" id="ARBA00009437"/>
    </source>
</evidence>
<dbReference type="Pfam" id="PF03466">
    <property type="entry name" value="LysR_substrate"/>
    <property type="match status" value="1"/>
</dbReference>
<dbReference type="PROSITE" id="PS50931">
    <property type="entry name" value="HTH_LYSR"/>
    <property type="match status" value="1"/>
</dbReference>
<dbReference type="Pfam" id="PF00126">
    <property type="entry name" value="HTH_1"/>
    <property type="match status" value="1"/>
</dbReference>
<dbReference type="PRINTS" id="PR00039">
    <property type="entry name" value="HTHLYSR"/>
</dbReference>
<dbReference type="InterPro" id="IPR036388">
    <property type="entry name" value="WH-like_DNA-bd_sf"/>
</dbReference>
<evidence type="ECO:0000256" key="4">
    <source>
        <dbReference type="ARBA" id="ARBA00023163"/>
    </source>
</evidence>
<organism evidence="6 7">
    <name type="scientific">Devosia salina</name>
    <dbReference type="NCBI Taxonomy" id="2860336"/>
    <lineage>
        <taxon>Bacteria</taxon>
        <taxon>Pseudomonadati</taxon>
        <taxon>Pseudomonadota</taxon>
        <taxon>Alphaproteobacteria</taxon>
        <taxon>Hyphomicrobiales</taxon>
        <taxon>Devosiaceae</taxon>
        <taxon>Devosia</taxon>
    </lineage>
</organism>
<dbReference type="InterPro" id="IPR058163">
    <property type="entry name" value="LysR-type_TF_proteobact-type"/>
</dbReference>
<evidence type="ECO:0000256" key="3">
    <source>
        <dbReference type="ARBA" id="ARBA00023125"/>
    </source>
</evidence>
<keyword evidence="7" id="KW-1185">Reference proteome</keyword>
<proteinExistence type="inferred from homology"/>
<evidence type="ECO:0000313" key="7">
    <source>
        <dbReference type="Proteomes" id="UP000825799"/>
    </source>
</evidence>
<reference evidence="6 7" key="1">
    <citation type="submission" date="2021-08" db="EMBL/GenBank/DDBJ databases">
        <title>Devosia salina sp. nov., isolated from the South China Sea sediment.</title>
        <authorList>
            <person name="Zhou Z."/>
        </authorList>
    </citation>
    <scope>NUCLEOTIDE SEQUENCE [LARGE SCALE GENOMIC DNA]</scope>
    <source>
        <strain evidence="6 7">SCS-3</strain>
    </source>
</reference>
<accession>A0ABX8WGC2</accession>
<evidence type="ECO:0000259" key="5">
    <source>
        <dbReference type="PROSITE" id="PS50931"/>
    </source>
</evidence>
<comment type="similarity">
    <text evidence="1">Belongs to the LysR transcriptional regulatory family.</text>
</comment>
<feature type="domain" description="HTH lysR-type" evidence="5">
    <location>
        <begin position="1"/>
        <end position="58"/>
    </location>
</feature>
<dbReference type="RefSeq" id="WP_220304534.1">
    <property type="nucleotide sequence ID" value="NZ_CP080590.1"/>
</dbReference>
<dbReference type="Proteomes" id="UP000825799">
    <property type="component" value="Chromosome"/>
</dbReference>
<dbReference type="InterPro" id="IPR000847">
    <property type="entry name" value="LysR_HTH_N"/>
</dbReference>
<evidence type="ECO:0000256" key="2">
    <source>
        <dbReference type="ARBA" id="ARBA00023015"/>
    </source>
</evidence>
<dbReference type="SUPFAM" id="SSF53850">
    <property type="entry name" value="Periplasmic binding protein-like II"/>
    <property type="match status" value="1"/>
</dbReference>
<sequence>MDWDDVRVFLSIARNGTLGAAARDIGQTQPTLGRRLRGLEQAVGQTLFQRSSNGFVLTEAGQSVLATAEQMEEQAVGFARILAGQENGLSGLLRVSSSDWFGAQVLTPVFSDFCRTHPNVTIELITDARRLDLSRRDADLVFRNVQPEEPDIVQRKLIEIDYGFYGIDRLPPPEAGDGAGCPLVTMDTGFADLPDMDWLRTVLPNAHPVYRSNNREAQAVACAAGVGFAVLPRILAERMPQLKAINLGSAPPGRTMWLAYHRDLRHLARLRALLEHTIAALV</sequence>
<dbReference type="InterPro" id="IPR036390">
    <property type="entry name" value="WH_DNA-bd_sf"/>
</dbReference>
<keyword evidence="4" id="KW-0804">Transcription</keyword>
<gene>
    <name evidence="6" type="ORF">K1X15_15655</name>
</gene>
<dbReference type="Gene3D" id="3.40.190.290">
    <property type="match status" value="1"/>
</dbReference>